<evidence type="ECO:0000313" key="11">
    <source>
        <dbReference type="EMBL" id="GJD50710.1"/>
    </source>
</evidence>
<dbReference type="SUPFAM" id="SSF52172">
    <property type="entry name" value="CheY-like"/>
    <property type="match status" value="2"/>
</dbReference>
<dbReference type="Gene3D" id="3.30.450.20">
    <property type="entry name" value="PAS domain"/>
    <property type="match status" value="1"/>
</dbReference>
<dbReference type="CDD" id="cd00082">
    <property type="entry name" value="HisKA"/>
    <property type="match status" value="1"/>
</dbReference>
<dbReference type="InterPro" id="IPR000014">
    <property type="entry name" value="PAS"/>
</dbReference>
<evidence type="ECO:0000313" key="12">
    <source>
        <dbReference type="Proteomes" id="UP001055167"/>
    </source>
</evidence>
<dbReference type="InterPro" id="IPR003594">
    <property type="entry name" value="HATPase_dom"/>
</dbReference>
<feature type="domain" description="Histidine kinase" evidence="8">
    <location>
        <begin position="186"/>
        <end position="402"/>
    </location>
</feature>
<dbReference type="Gene3D" id="3.30.565.10">
    <property type="entry name" value="Histidine kinase-like ATPase, C-terminal domain"/>
    <property type="match status" value="1"/>
</dbReference>
<evidence type="ECO:0000259" key="8">
    <source>
        <dbReference type="PROSITE" id="PS50109"/>
    </source>
</evidence>
<dbReference type="Pfam" id="PF00072">
    <property type="entry name" value="Response_reg"/>
    <property type="match status" value="1"/>
</dbReference>
<protein>
    <recommendedName>
        <fullName evidence="2">histidine kinase</fullName>
        <ecNumber evidence="2">2.7.13.3</ecNumber>
    </recommendedName>
</protein>
<reference evidence="11" key="1">
    <citation type="journal article" date="2021" name="Front. Microbiol.">
        <title>Comprehensive Comparative Genomics and Phenotyping of Methylobacterium Species.</title>
        <authorList>
            <person name="Alessa O."/>
            <person name="Ogura Y."/>
            <person name="Fujitani Y."/>
            <person name="Takami H."/>
            <person name="Hayashi T."/>
            <person name="Sahin N."/>
            <person name="Tani A."/>
        </authorList>
    </citation>
    <scope>NUCLEOTIDE SEQUENCE</scope>
    <source>
        <strain evidence="11">KCTC 52305</strain>
    </source>
</reference>
<dbReference type="SUPFAM" id="SSF55874">
    <property type="entry name" value="ATPase domain of HSP90 chaperone/DNA topoisomerase II/histidine kinase"/>
    <property type="match status" value="1"/>
</dbReference>
<evidence type="ECO:0000256" key="2">
    <source>
        <dbReference type="ARBA" id="ARBA00012438"/>
    </source>
</evidence>
<proteinExistence type="predicted"/>
<dbReference type="InterPro" id="IPR005467">
    <property type="entry name" value="His_kinase_dom"/>
</dbReference>
<evidence type="ECO:0000256" key="7">
    <source>
        <dbReference type="SAM" id="Phobius"/>
    </source>
</evidence>
<feature type="modified residue" description="4-aspartylphosphate" evidence="5">
    <location>
        <position position="614"/>
    </location>
</feature>
<dbReference type="SMART" id="SM00448">
    <property type="entry name" value="REC"/>
    <property type="match status" value="2"/>
</dbReference>
<keyword evidence="12" id="KW-1185">Reference proteome</keyword>
<feature type="compositionally biased region" description="Pro residues" evidence="6">
    <location>
        <begin position="533"/>
        <end position="556"/>
    </location>
</feature>
<dbReference type="PANTHER" id="PTHR45339:SF1">
    <property type="entry name" value="HYBRID SIGNAL TRANSDUCTION HISTIDINE KINASE J"/>
    <property type="match status" value="1"/>
</dbReference>
<comment type="caution">
    <text evidence="11">The sequence shown here is derived from an EMBL/GenBank/DDBJ whole genome shotgun (WGS) entry which is preliminary data.</text>
</comment>
<dbReference type="NCBIfam" id="TIGR00229">
    <property type="entry name" value="sensory_box"/>
    <property type="match status" value="1"/>
</dbReference>
<feature type="domain" description="Response regulatory" evidence="9">
    <location>
        <begin position="559"/>
        <end position="684"/>
    </location>
</feature>
<dbReference type="Gene3D" id="1.10.287.130">
    <property type="match status" value="1"/>
</dbReference>
<evidence type="ECO:0000259" key="9">
    <source>
        <dbReference type="PROSITE" id="PS50110"/>
    </source>
</evidence>
<feature type="modified residue" description="4-aspartylphosphate" evidence="5">
    <location>
        <position position="468"/>
    </location>
</feature>
<dbReference type="Pfam" id="PF00512">
    <property type="entry name" value="HisKA"/>
    <property type="match status" value="1"/>
</dbReference>
<evidence type="ECO:0000256" key="4">
    <source>
        <dbReference type="ARBA" id="ARBA00023012"/>
    </source>
</evidence>
<dbReference type="CDD" id="cd16922">
    <property type="entry name" value="HATPase_EvgS-ArcB-TorS-like"/>
    <property type="match status" value="1"/>
</dbReference>
<dbReference type="SUPFAM" id="SSF55785">
    <property type="entry name" value="PYP-like sensor domain (PAS domain)"/>
    <property type="match status" value="1"/>
</dbReference>
<keyword evidence="4" id="KW-0902">Two-component regulatory system</keyword>
<feature type="transmembrane region" description="Helical" evidence="7">
    <location>
        <begin position="6"/>
        <end position="25"/>
    </location>
</feature>
<dbReference type="PROSITE" id="PS50110">
    <property type="entry name" value="RESPONSE_REGULATORY"/>
    <property type="match status" value="2"/>
</dbReference>
<keyword evidence="3 5" id="KW-0597">Phosphoprotein</keyword>
<gene>
    <name evidence="11" type="primary">rcsC_21</name>
    <name evidence="11" type="ORF">OPKNFCMD_3455</name>
</gene>
<name>A0ABQ4R174_9HYPH</name>
<keyword evidence="11" id="KW-0808">Transferase</keyword>
<keyword evidence="7" id="KW-0812">Transmembrane</keyword>
<dbReference type="InterPro" id="IPR036097">
    <property type="entry name" value="HisK_dim/P_sf"/>
</dbReference>
<organism evidence="11 12">
    <name type="scientific">Methylobacterium crusticola</name>
    <dbReference type="NCBI Taxonomy" id="1697972"/>
    <lineage>
        <taxon>Bacteria</taxon>
        <taxon>Pseudomonadati</taxon>
        <taxon>Pseudomonadota</taxon>
        <taxon>Alphaproteobacteria</taxon>
        <taxon>Hyphomicrobiales</taxon>
        <taxon>Methylobacteriaceae</taxon>
        <taxon>Methylobacterium</taxon>
    </lineage>
</organism>
<reference evidence="11" key="2">
    <citation type="submission" date="2021-08" db="EMBL/GenBank/DDBJ databases">
        <authorList>
            <person name="Tani A."/>
            <person name="Ola A."/>
            <person name="Ogura Y."/>
            <person name="Katsura K."/>
            <person name="Hayashi T."/>
        </authorList>
    </citation>
    <scope>NUCLEOTIDE SEQUENCE</scope>
    <source>
        <strain evidence="11">KCTC 52305</strain>
    </source>
</reference>
<dbReference type="Pfam" id="PF02518">
    <property type="entry name" value="HATPase_c"/>
    <property type="match status" value="1"/>
</dbReference>
<accession>A0ABQ4R174</accession>
<keyword evidence="7" id="KW-1133">Transmembrane helix</keyword>
<dbReference type="SUPFAM" id="SSF47384">
    <property type="entry name" value="Homodimeric domain of signal transducing histidine kinase"/>
    <property type="match status" value="1"/>
</dbReference>
<evidence type="ECO:0000256" key="3">
    <source>
        <dbReference type="ARBA" id="ARBA00022553"/>
    </source>
</evidence>
<dbReference type="InterPro" id="IPR036890">
    <property type="entry name" value="HATPase_C_sf"/>
</dbReference>
<dbReference type="InterPro" id="IPR035965">
    <property type="entry name" value="PAS-like_dom_sf"/>
</dbReference>
<dbReference type="RefSeq" id="WP_238313551.1">
    <property type="nucleotide sequence ID" value="NZ_BPQH01000010.1"/>
</dbReference>
<dbReference type="PANTHER" id="PTHR45339">
    <property type="entry name" value="HYBRID SIGNAL TRANSDUCTION HISTIDINE KINASE J"/>
    <property type="match status" value="1"/>
</dbReference>
<feature type="domain" description="Response regulatory" evidence="9">
    <location>
        <begin position="418"/>
        <end position="532"/>
    </location>
</feature>
<comment type="catalytic activity">
    <reaction evidence="1">
        <text>ATP + protein L-histidine = ADP + protein N-phospho-L-histidine.</text>
        <dbReference type="EC" id="2.7.13.3"/>
    </reaction>
</comment>
<dbReference type="PROSITE" id="PS50109">
    <property type="entry name" value="HIS_KIN"/>
    <property type="match status" value="1"/>
</dbReference>
<sequence>MGWLEVGIAAACLAALVLLGAGGWYGQRLARWRREAEVERLHDRIWRLSESEERYRNLVEAQIALIVQRDAEDRITFVNEGFARLLGGAPASLVGTTATAAVVGAGEMRRRPDGAGLIDLAIAPAGGGPPRWFAFVETAVVGRDGRAEVLRAGRDITERVEAARSLDEARGRAEAASVAKSRFLATVSHEFRTPLNGILGMAGLLLETPLSLEQQTYVGAVKTSGEALLSLIDGILDFSKIEAGRLDLAAEPFDPAVLVESVVELLAPRAQDKGLEIAADIADAVPAAVIGDCDRVRQILLNLAGNAVKFTEAGGVGVTLAWGPEGLELAVHDTGPGIPEERLPVLFEEFEQGDGSASRRHEGTGLGLAISRRLVGRMGGHIGASSRVGEGSCFAVVLPLRPAPGRDRPAAPSLAGRRVLVVAAATFEGPYIARRLARAGAVTVSAETEAAALSHLAAGAPPDTVIADRALGDEAVRRIAGAARRAGAGRTIVLLSPFDRRDFGSPAAAGFDRYLIKPVRTRSLLARVSEPAAAPPAQAPRPAPAPPRHPARPPAGGPRVLLAEDNPINALLARKALERLGASVTWAKDGSAALALMQEAALGTAPPFDLALLDIRMPALDGLGAARRLRAFEADGRLPPLRLVALTANAQAEDEAAARAAGFDAFLSKPLDLAALPPLLAGRAAAA</sequence>
<evidence type="ECO:0000256" key="1">
    <source>
        <dbReference type="ARBA" id="ARBA00000085"/>
    </source>
</evidence>
<dbReference type="SMART" id="SM00387">
    <property type="entry name" value="HATPase_c"/>
    <property type="match status" value="1"/>
</dbReference>
<dbReference type="InterPro" id="IPR004358">
    <property type="entry name" value="Sig_transdc_His_kin-like_C"/>
</dbReference>
<feature type="domain" description="PAS" evidence="10">
    <location>
        <begin position="51"/>
        <end position="95"/>
    </location>
</feature>
<dbReference type="GO" id="GO:0016301">
    <property type="term" value="F:kinase activity"/>
    <property type="evidence" value="ECO:0007669"/>
    <property type="project" value="UniProtKB-KW"/>
</dbReference>
<dbReference type="EC" id="2.7.13.3" evidence="2"/>
<evidence type="ECO:0000256" key="5">
    <source>
        <dbReference type="PROSITE-ProRule" id="PRU00169"/>
    </source>
</evidence>
<feature type="region of interest" description="Disordered" evidence="6">
    <location>
        <begin position="530"/>
        <end position="560"/>
    </location>
</feature>
<dbReference type="PROSITE" id="PS50112">
    <property type="entry name" value="PAS"/>
    <property type="match status" value="1"/>
</dbReference>
<dbReference type="Proteomes" id="UP001055167">
    <property type="component" value="Unassembled WGS sequence"/>
</dbReference>
<dbReference type="PRINTS" id="PR00344">
    <property type="entry name" value="BCTRLSENSOR"/>
</dbReference>
<keyword evidence="7" id="KW-0472">Membrane</keyword>
<dbReference type="InterPro" id="IPR011006">
    <property type="entry name" value="CheY-like_superfamily"/>
</dbReference>
<evidence type="ECO:0000256" key="6">
    <source>
        <dbReference type="SAM" id="MobiDB-lite"/>
    </source>
</evidence>
<dbReference type="Gene3D" id="3.40.50.2300">
    <property type="match status" value="2"/>
</dbReference>
<dbReference type="InterPro" id="IPR001789">
    <property type="entry name" value="Sig_transdc_resp-reg_receiver"/>
</dbReference>
<dbReference type="EMBL" id="BPQH01000010">
    <property type="protein sequence ID" value="GJD50710.1"/>
    <property type="molecule type" value="Genomic_DNA"/>
</dbReference>
<dbReference type="CDD" id="cd17546">
    <property type="entry name" value="REC_hyHK_CKI1_RcsC-like"/>
    <property type="match status" value="1"/>
</dbReference>
<dbReference type="SMART" id="SM00388">
    <property type="entry name" value="HisKA"/>
    <property type="match status" value="1"/>
</dbReference>
<evidence type="ECO:0000259" key="10">
    <source>
        <dbReference type="PROSITE" id="PS50112"/>
    </source>
</evidence>
<dbReference type="InterPro" id="IPR003661">
    <property type="entry name" value="HisK_dim/P_dom"/>
</dbReference>
<keyword evidence="11" id="KW-0418">Kinase</keyword>